<feature type="compositionally biased region" description="Pro residues" evidence="7">
    <location>
        <begin position="572"/>
        <end position="584"/>
    </location>
</feature>
<evidence type="ECO:0000256" key="7">
    <source>
        <dbReference type="SAM" id="MobiDB-lite"/>
    </source>
</evidence>
<protein>
    <submittedName>
        <fullName evidence="9">Solute carrier family 29 member 4</fullName>
    </submittedName>
</protein>
<feature type="transmembrane region" description="Helical" evidence="8">
    <location>
        <begin position="136"/>
        <end position="157"/>
    </location>
</feature>
<comment type="caution">
    <text evidence="9">The sequence shown here is derived from an EMBL/GenBank/DDBJ whole genome shotgun (WGS) entry which is preliminary data.</text>
</comment>
<reference evidence="9 10" key="1">
    <citation type="journal article" date="2020" name="Nature">
        <title>Six reference-quality genomes reveal evolution of bat adaptations.</title>
        <authorList>
            <person name="Jebb D."/>
            <person name="Huang Z."/>
            <person name="Pippel M."/>
            <person name="Hughes G.M."/>
            <person name="Lavrichenko K."/>
            <person name="Devanna P."/>
            <person name="Winkler S."/>
            <person name="Jermiin L.S."/>
            <person name="Skirmuntt E.C."/>
            <person name="Katzourakis A."/>
            <person name="Burkitt-Gray L."/>
            <person name="Ray D.A."/>
            <person name="Sullivan K.A.M."/>
            <person name="Roscito J.G."/>
            <person name="Kirilenko B.M."/>
            <person name="Davalos L.M."/>
            <person name="Corthals A.P."/>
            <person name="Power M.L."/>
            <person name="Jones G."/>
            <person name="Ransome R.D."/>
            <person name="Dechmann D.K.N."/>
            <person name="Locatelli A.G."/>
            <person name="Puechmaille S.J."/>
            <person name="Fedrigo O."/>
            <person name="Jarvis E.D."/>
            <person name="Hiller M."/>
            <person name="Vernes S.C."/>
            <person name="Myers E.W."/>
            <person name="Teeling E.C."/>
        </authorList>
    </citation>
    <scope>NUCLEOTIDE SEQUENCE [LARGE SCALE GENOMIC DNA]</scope>
    <source>
        <strain evidence="9">MRouAeg1</strain>
        <tissue evidence="9">Muscle</tissue>
    </source>
</reference>
<evidence type="ECO:0000256" key="4">
    <source>
        <dbReference type="ARBA" id="ARBA00022692"/>
    </source>
</evidence>
<keyword evidence="3" id="KW-0813">Transport</keyword>
<feature type="region of interest" description="Disordered" evidence="7">
    <location>
        <begin position="1"/>
        <end position="22"/>
    </location>
</feature>
<accession>A0A7J8FMG3</accession>
<gene>
    <name evidence="9" type="ORF">HJG63_017815</name>
</gene>
<keyword evidence="10" id="KW-1185">Reference proteome</keyword>
<evidence type="ECO:0000313" key="9">
    <source>
        <dbReference type="EMBL" id="KAF6448800.1"/>
    </source>
</evidence>
<feature type="region of interest" description="Disordered" evidence="7">
    <location>
        <begin position="504"/>
        <end position="524"/>
    </location>
</feature>
<evidence type="ECO:0000256" key="1">
    <source>
        <dbReference type="ARBA" id="ARBA00004141"/>
    </source>
</evidence>
<proteinExistence type="inferred from homology"/>
<name>A0A7J8FMG3_ROUAE</name>
<evidence type="ECO:0000256" key="6">
    <source>
        <dbReference type="ARBA" id="ARBA00023136"/>
    </source>
</evidence>
<evidence type="ECO:0000256" key="5">
    <source>
        <dbReference type="ARBA" id="ARBA00022989"/>
    </source>
</evidence>
<evidence type="ECO:0000313" key="10">
    <source>
        <dbReference type="Proteomes" id="UP000593571"/>
    </source>
</evidence>
<keyword evidence="5 8" id="KW-1133">Transmembrane helix</keyword>
<dbReference type="GO" id="GO:0005886">
    <property type="term" value="C:plasma membrane"/>
    <property type="evidence" value="ECO:0007669"/>
    <property type="project" value="TreeGrafter"/>
</dbReference>
<feature type="transmembrane region" description="Helical" evidence="8">
    <location>
        <begin position="106"/>
        <end position="124"/>
    </location>
</feature>
<organism evidence="9 10">
    <name type="scientific">Rousettus aegyptiacus</name>
    <name type="common">Egyptian fruit bat</name>
    <name type="synonym">Pteropus aegyptiacus</name>
    <dbReference type="NCBI Taxonomy" id="9407"/>
    <lineage>
        <taxon>Eukaryota</taxon>
        <taxon>Metazoa</taxon>
        <taxon>Chordata</taxon>
        <taxon>Craniata</taxon>
        <taxon>Vertebrata</taxon>
        <taxon>Euteleostomi</taxon>
        <taxon>Mammalia</taxon>
        <taxon>Eutheria</taxon>
        <taxon>Laurasiatheria</taxon>
        <taxon>Chiroptera</taxon>
        <taxon>Yinpterochiroptera</taxon>
        <taxon>Pteropodoidea</taxon>
        <taxon>Pteropodidae</taxon>
        <taxon>Rousettinae</taxon>
        <taxon>Rousettus</taxon>
    </lineage>
</organism>
<dbReference type="PANTHER" id="PTHR10332:SF10">
    <property type="entry name" value="EQUILIBRATIVE NUCLEOSIDE TRANSPORTER 4"/>
    <property type="match status" value="1"/>
</dbReference>
<dbReference type="Proteomes" id="UP000593571">
    <property type="component" value="Unassembled WGS sequence"/>
</dbReference>
<dbReference type="InterPro" id="IPR002259">
    <property type="entry name" value="Eqnu_transpt"/>
</dbReference>
<feature type="transmembrane region" description="Helical" evidence="8">
    <location>
        <begin position="163"/>
        <end position="187"/>
    </location>
</feature>
<feature type="transmembrane region" description="Helical" evidence="8">
    <location>
        <begin position="66"/>
        <end position="86"/>
    </location>
</feature>
<evidence type="ECO:0000256" key="2">
    <source>
        <dbReference type="ARBA" id="ARBA00007965"/>
    </source>
</evidence>
<dbReference type="Pfam" id="PF01733">
    <property type="entry name" value="Nucleoside_tran"/>
    <property type="match status" value="1"/>
</dbReference>
<dbReference type="GO" id="GO:0005337">
    <property type="term" value="F:nucleoside transmembrane transporter activity"/>
    <property type="evidence" value="ECO:0007669"/>
    <property type="project" value="InterPro"/>
</dbReference>
<dbReference type="AlphaFoldDB" id="A0A7J8FMG3"/>
<comment type="similarity">
    <text evidence="2">Belongs to the SLC29A/ENT transporter (TC 2.A.57) family.</text>
</comment>
<dbReference type="GO" id="GO:0008504">
    <property type="term" value="F:monoamine transmembrane transporter activity"/>
    <property type="evidence" value="ECO:0007669"/>
    <property type="project" value="TreeGrafter"/>
</dbReference>
<keyword evidence="4 8" id="KW-0812">Transmembrane</keyword>
<comment type="subcellular location">
    <subcellularLocation>
        <location evidence="1">Membrane</location>
        <topology evidence="1">Multi-pass membrane protein</topology>
    </subcellularLocation>
</comment>
<keyword evidence="6 8" id="KW-0472">Membrane</keyword>
<dbReference type="PANTHER" id="PTHR10332">
    <property type="entry name" value="EQUILIBRATIVE NUCLEOSIDE TRANSPORTER"/>
    <property type="match status" value="1"/>
</dbReference>
<sequence>MGPVGSQRLREPRLTGPPDRSAVTSFSFDSCQLEEVAAAVTGAAHDQGAPIFSDSEEPVPDDRYHAIYFAMLLAGVGFLLPYNSFITDVDYLHHKFPGTSIVFDMSLTYILVALVAVLLNNALVERLSLHSRITAGYLLALGPLLFISVCDVWLQLFSREQAYAINLAAVGTVAFGCTVQQSSFYGYTGMLPKRYTQGVMTGESTAGVMVSLSRILTKLLLPDELASTLIFFLVSAGLELLCFLLHLLVRRSRFVLHHTVRPRAGYRVHHDVAAGGVCFENQGSALADSGSPRDSPAHEVVISSRGAYVRFDAPRPRAPWSWSSFRGGGRAPGSGRAALQPLQPRRPNPPVCTCGGCAGWQWTGAVVLPLTPSPPHSPAAAPLRGGPRHLGRHAVHRCDLLHHAVPVPGPRVGDPALRPGRVAAHPRHGSVQPLRLRGQDPGGPARGLAGHTPAGLLLPACRLHSPLHPVRLPQRDTCPSPPGLALYFLPARGHQQWLLRQCAHDPGSRQRGPHAARAGGEHHDRVLHDGADARLRRGLLHLQPHPRRPRQLLLRPHHQRLFPCRPVSQPCPERPLGPTPGPEA</sequence>
<evidence type="ECO:0000256" key="8">
    <source>
        <dbReference type="SAM" id="Phobius"/>
    </source>
</evidence>
<feature type="region of interest" description="Disordered" evidence="7">
    <location>
        <begin position="563"/>
        <end position="584"/>
    </location>
</feature>
<evidence type="ECO:0000256" key="3">
    <source>
        <dbReference type="ARBA" id="ARBA00022448"/>
    </source>
</evidence>
<dbReference type="EMBL" id="JACASE010000007">
    <property type="protein sequence ID" value="KAF6448800.1"/>
    <property type="molecule type" value="Genomic_DNA"/>
</dbReference>
<feature type="transmembrane region" description="Helical" evidence="8">
    <location>
        <begin position="229"/>
        <end position="249"/>
    </location>
</feature>